<gene>
    <name evidence="3" type="primary">LOC117642385</name>
</gene>
<dbReference type="Proteomes" id="UP000515158">
    <property type="component" value="Unplaced"/>
</dbReference>
<evidence type="ECO:0000256" key="1">
    <source>
        <dbReference type="SAM" id="MobiDB-lite"/>
    </source>
</evidence>
<dbReference type="RefSeq" id="XP_034236381.1">
    <property type="nucleotide sequence ID" value="XM_034380490.1"/>
</dbReference>
<accession>A0A6P8YIC4</accession>
<feature type="compositionally biased region" description="Basic residues" evidence="1">
    <location>
        <begin position="61"/>
        <end position="81"/>
    </location>
</feature>
<dbReference type="InParanoid" id="A0A6P8YIC4"/>
<dbReference type="AlphaFoldDB" id="A0A6P8YIC4"/>
<organism evidence="3">
    <name type="scientific">Thrips palmi</name>
    <name type="common">Melon thrips</name>
    <dbReference type="NCBI Taxonomy" id="161013"/>
    <lineage>
        <taxon>Eukaryota</taxon>
        <taxon>Metazoa</taxon>
        <taxon>Ecdysozoa</taxon>
        <taxon>Arthropoda</taxon>
        <taxon>Hexapoda</taxon>
        <taxon>Insecta</taxon>
        <taxon>Pterygota</taxon>
        <taxon>Neoptera</taxon>
        <taxon>Paraneoptera</taxon>
        <taxon>Thysanoptera</taxon>
        <taxon>Terebrantia</taxon>
        <taxon>Thripoidea</taxon>
        <taxon>Thripidae</taxon>
        <taxon>Thrips</taxon>
    </lineage>
</organism>
<protein>
    <submittedName>
        <fullName evidence="3">Uncharacterized protein LOC117642385</fullName>
    </submittedName>
</protein>
<name>A0A6P8YIC4_THRPL</name>
<feature type="region of interest" description="Disordered" evidence="1">
    <location>
        <begin position="39"/>
        <end position="100"/>
    </location>
</feature>
<evidence type="ECO:0000313" key="2">
    <source>
        <dbReference type="Proteomes" id="UP000515158"/>
    </source>
</evidence>
<feature type="compositionally biased region" description="Low complexity" evidence="1">
    <location>
        <begin position="82"/>
        <end position="96"/>
    </location>
</feature>
<evidence type="ECO:0000313" key="3">
    <source>
        <dbReference type="RefSeq" id="XP_034236381.1"/>
    </source>
</evidence>
<proteinExistence type="predicted"/>
<reference evidence="3" key="1">
    <citation type="submission" date="2025-08" db="UniProtKB">
        <authorList>
            <consortium name="RefSeq"/>
        </authorList>
    </citation>
    <scope>IDENTIFICATION</scope>
    <source>
        <tissue evidence="3">Total insect</tissue>
    </source>
</reference>
<dbReference type="KEGG" id="tpal:117642385"/>
<keyword evidence="2" id="KW-1185">Reference proteome</keyword>
<dbReference type="GeneID" id="117642385"/>
<feature type="compositionally biased region" description="Polar residues" evidence="1">
    <location>
        <begin position="41"/>
        <end position="56"/>
    </location>
</feature>
<sequence>MEAQTEKAAPFEVPLDIAMQCFTDANDTEMLERYIAELERQQQQQGAGVSKPTSSEVIAPMRKKAGPRRAQQTRKAPRTAKRTATPAKPRPAKLAAPSKQHRQFCRLPNNLCHLLKLSACYSCLHSHVVSDSTSLGNI</sequence>